<evidence type="ECO:0000256" key="1">
    <source>
        <dbReference type="SAM" id="MobiDB-lite"/>
    </source>
</evidence>
<keyword evidence="3" id="KW-1185">Reference proteome</keyword>
<feature type="region of interest" description="Disordered" evidence="1">
    <location>
        <begin position="377"/>
        <end position="411"/>
    </location>
</feature>
<evidence type="ECO:0000313" key="3">
    <source>
        <dbReference type="Proteomes" id="UP000807306"/>
    </source>
</evidence>
<dbReference type="AlphaFoldDB" id="A0A9P6JPL5"/>
<protein>
    <submittedName>
        <fullName evidence="2">Uncharacterized protein</fullName>
    </submittedName>
</protein>
<organism evidence="2 3">
    <name type="scientific">Crepidotus variabilis</name>
    <dbReference type="NCBI Taxonomy" id="179855"/>
    <lineage>
        <taxon>Eukaryota</taxon>
        <taxon>Fungi</taxon>
        <taxon>Dikarya</taxon>
        <taxon>Basidiomycota</taxon>
        <taxon>Agaricomycotina</taxon>
        <taxon>Agaricomycetes</taxon>
        <taxon>Agaricomycetidae</taxon>
        <taxon>Agaricales</taxon>
        <taxon>Agaricineae</taxon>
        <taxon>Crepidotaceae</taxon>
        <taxon>Crepidotus</taxon>
    </lineage>
</organism>
<proteinExistence type="predicted"/>
<dbReference type="OrthoDB" id="5338195at2759"/>
<accession>A0A9P6JPL5</accession>
<evidence type="ECO:0000313" key="2">
    <source>
        <dbReference type="EMBL" id="KAF9527705.1"/>
    </source>
</evidence>
<comment type="caution">
    <text evidence="2">The sequence shown here is derived from an EMBL/GenBank/DDBJ whole genome shotgun (WGS) entry which is preliminary data.</text>
</comment>
<sequence length="502" mass="53687">MTSKAELVIPLGDKAFWDTKRAAKEGNDLKNVADSGVLLQSLKQSRDNWLFRTFPKFSSKARGNKDSAPPPHTIQSRGTCDLAVGPHIFPDTVFYEVHYLPPSGYQPSGFSAQPGAANPYWQPTNGSATAGSSTPQKVLNTAANAAVATKADNTASSAPSLDSIPSAISLTPSLIQHVNFAASSNPTLANLLQLAAAGKASHDQLQTLGLLIQSFANLESLHAATGTATQPFPSSSTTPYSYYQRTVIPPVKEFDLVLEFREAPNERWIFPRVPVYTERQPAPDAPNDLDVSMLARVPFDQKTSPAGMQYPVTFVLKGAPYTIWETVWGWVGGEERNKANKAQIEISEIPPRLYPGHQLPSGQLLAQFQAAAGPQYTMKPLKQGPPTHSRPRPKRPRKNVEPIAATGASPSAEVATGETVIVKRARITQSKSAAPIQCISCKNGDVPLILGGKYCRPCAEIEKQKAGADTTQQPFAAVVETTVPPVASSSASDIPTTAAADS</sequence>
<name>A0A9P6JPL5_9AGAR</name>
<reference evidence="2" key="1">
    <citation type="submission" date="2020-11" db="EMBL/GenBank/DDBJ databases">
        <authorList>
            <consortium name="DOE Joint Genome Institute"/>
            <person name="Ahrendt S."/>
            <person name="Riley R."/>
            <person name="Andreopoulos W."/>
            <person name="Labutti K."/>
            <person name="Pangilinan J."/>
            <person name="Ruiz-Duenas F.J."/>
            <person name="Barrasa J.M."/>
            <person name="Sanchez-Garcia M."/>
            <person name="Camarero S."/>
            <person name="Miyauchi S."/>
            <person name="Serrano A."/>
            <person name="Linde D."/>
            <person name="Babiker R."/>
            <person name="Drula E."/>
            <person name="Ayuso-Fernandez I."/>
            <person name="Pacheco R."/>
            <person name="Padilla G."/>
            <person name="Ferreira P."/>
            <person name="Barriuso J."/>
            <person name="Kellner H."/>
            <person name="Castanera R."/>
            <person name="Alfaro M."/>
            <person name="Ramirez L."/>
            <person name="Pisabarro A.G."/>
            <person name="Kuo A."/>
            <person name="Tritt A."/>
            <person name="Lipzen A."/>
            <person name="He G."/>
            <person name="Yan M."/>
            <person name="Ng V."/>
            <person name="Cullen D."/>
            <person name="Martin F."/>
            <person name="Rosso M.-N."/>
            <person name="Henrissat B."/>
            <person name="Hibbett D."/>
            <person name="Martinez A.T."/>
            <person name="Grigoriev I.V."/>
        </authorList>
    </citation>
    <scope>NUCLEOTIDE SEQUENCE</scope>
    <source>
        <strain evidence="2">CBS 506.95</strain>
    </source>
</reference>
<dbReference type="Proteomes" id="UP000807306">
    <property type="component" value="Unassembled WGS sequence"/>
</dbReference>
<gene>
    <name evidence="2" type="ORF">CPB83DRAFT_855502</name>
</gene>
<dbReference type="EMBL" id="MU157858">
    <property type="protein sequence ID" value="KAF9527705.1"/>
    <property type="molecule type" value="Genomic_DNA"/>
</dbReference>